<dbReference type="SUPFAM" id="SSF46785">
    <property type="entry name" value="Winged helix' DNA-binding domain"/>
    <property type="match status" value="1"/>
</dbReference>
<evidence type="ECO:0000256" key="3">
    <source>
        <dbReference type="ARBA" id="ARBA00023163"/>
    </source>
</evidence>
<evidence type="ECO:0000256" key="2">
    <source>
        <dbReference type="ARBA" id="ARBA00023125"/>
    </source>
</evidence>
<proteinExistence type="predicted"/>
<dbReference type="EMBL" id="JAUKNN010000001">
    <property type="protein sequence ID" value="MDN8667845.1"/>
    <property type="molecule type" value="Genomic_DNA"/>
</dbReference>
<feature type="domain" description="HTH arsR-type" evidence="4">
    <location>
        <begin position="11"/>
        <end position="106"/>
    </location>
</feature>
<dbReference type="RefSeq" id="WP_301868555.1">
    <property type="nucleotide sequence ID" value="NZ_JAUKNN010000001.1"/>
</dbReference>
<organism evidence="5 6">
    <name type="scientific">Stenotrophomonas indicatrix</name>
    <dbReference type="NCBI Taxonomy" id="2045451"/>
    <lineage>
        <taxon>Bacteria</taxon>
        <taxon>Pseudomonadati</taxon>
        <taxon>Pseudomonadota</taxon>
        <taxon>Gammaproteobacteria</taxon>
        <taxon>Lysobacterales</taxon>
        <taxon>Lysobacteraceae</taxon>
        <taxon>Stenotrophomonas</taxon>
    </lineage>
</organism>
<dbReference type="InterPro" id="IPR036390">
    <property type="entry name" value="WH_DNA-bd_sf"/>
</dbReference>
<dbReference type="NCBIfam" id="NF033788">
    <property type="entry name" value="HTH_metalloreg"/>
    <property type="match status" value="1"/>
</dbReference>
<dbReference type="InterPro" id="IPR051011">
    <property type="entry name" value="Metal_resp_trans_reg"/>
</dbReference>
<evidence type="ECO:0000313" key="6">
    <source>
        <dbReference type="Proteomes" id="UP001174315"/>
    </source>
</evidence>
<evidence type="ECO:0000313" key="5">
    <source>
        <dbReference type="EMBL" id="MDN8667845.1"/>
    </source>
</evidence>
<protein>
    <submittedName>
        <fullName evidence="5">Metalloregulator ArsR/SmtB family transcription factor</fullName>
    </submittedName>
</protein>
<reference evidence="5" key="1">
    <citation type="submission" date="2023-07" db="EMBL/GenBank/DDBJ databases">
        <title>Stenotrophomonas isolates from soil.</title>
        <authorList>
            <person name="Sharma V."/>
            <person name="Zur-Pinska J."/>
            <person name="Hay A.G."/>
        </authorList>
    </citation>
    <scope>NUCLEOTIDE SEQUENCE</scope>
    <source>
        <strain evidence="5">C2</strain>
    </source>
</reference>
<keyword evidence="6" id="KW-1185">Reference proteome</keyword>
<dbReference type="Gene3D" id="1.10.10.10">
    <property type="entry name" value="Winged helix-like DNA-binding domain superfamily/Winged helix DNA-binding domain"/>
    <property type="match status" value="1"/>
</dbReference>
<evidence type="ECO:0000259" key="4">
    <source>
        <dbReference type="PROSITE" id="PS50987"/>
    </source>
</evidence>
<comment type="caution">
    <text evidence="5">The sequence shown here is derived from an EMBL/GenBank/DDBJ whole genome shotgun (WGS) entry which is preliminary data.</text>
</comment>
<dbReference type="CDD" id="cd00090">
    <property type="entry name" value="HTH_ARSR"/>
    <property type="match status" value="1"/>
</dbReference>
<keyword evidence="1" id="KW-0805">Transcription regulation</keyword>
<dbReference type="PANTHER" id="PTHR43132:SF2">
    <property type="entry name" value="ARSENICAL RESISTANCE OPERON REPRESSOR ARSR-RELATED"/>
    <property type="match status" value="1"/>
</dbReference>
<sequence length="115" mass="12555">MSKGTPKADAIEQAVSVLADPIFRALAEPSRLAVLKRVLQVERADIAEIAAGLPQERSVVSRHLQGLHDAGILRAERVSRQVYYQVDGPAMVARLEQILLQVRALAPYCCPGDLK</sequence>
<accession>A0ABT8QB05</accession>
<dbReference type="InterPro" id="IPR001845">
    <property type="entry name" value="HTH_ArsR_DNA-bd_dom"/>
</dbReference>
<dbReference type="Proteomes" id="UP001174315">
    <property type="component" value="Unassembled WGS sequence"/>
</dbReference>
<gene>
    <name evidence="5" type="ORF">Q0S36_00675</name>
</gene>
<dbReference type="SMART" id="SM00418">
    <property type="entry name" value="HTH_ARSR"/>
    <property type="match status" value="1"/>
</dbReference>
<dbReference type="PRINTS" id="PR00778">
    <property type="entry name" value="HTHARSR"/>
</dbReference>
<dbReference type="PANTHER" id="PTHR43132">
    <property type="entry name" value="ARSENICAL RESISTANCE OPERON REPRESSOR ARSR-RELATED"/>
    <property type="match status" value="1"/>
</dbReference>
<name>A0ABT8QB05_9GAMM</name>
<dbReference type="Pfam" id="PF01022">
    <property type="entry name" value="HTH_5"/>
    <property type="match status" value="1"/>
</dbReference>
<evidence type="ECO:0000256" key="1">
    <source>
        <dbReference type="ARBA" id="ARBA00023015"/>
    </source>
</evidence>
<dbReference type="PROSITE" id="PS50987">
    <property type="entry name" value="HTH_ARSR_2"/>
    <property type="match status" value="1"/>
</dbReference>
<dbReference type="InterPro" id="IPR011991">
    <property type="entry name" value="ArsR-like_HTH"/>
</dbReference>
<dbReference type="InterPro" id="IPR036388">
    <property type="entry name" value="WH-like_DNA-bd_sf"/>
</dbReference>
<keyword evidence="3" id="KW-0804">Transcription</keyword>
<keyword evidence="2" id="KW-0238">DNA-binding</keyword>